<proteinExistence type="predicted"/>
<accession>A0A8X6I0B2</accession>
<name>A0A8X6I0B2_TRICU</name>
<reference evidence="1" key="1">
    <citation type="submission" date="2020-07" db="EMBL/GenBank/DDBJ databases">
        <title>Multicomponent nature underlies the extraordinary mechanical properties of spider dragline silk.</title>
        <authorList>
            <person name="Kono N."/>
            <person name="Nakamura H."/>
            <person name="Mori M."/>
            <person name="Yoshida Y."/>
            <person name="Ohtoshi R."/>
            <person name="Malay A.D."/>
            <person name="Moran D.A.P."/>
            <person name="Tomita M."/>
            <person name="Numata K."/>
            <person name="Arakawa K."/>
        </authorList>
    </citation>
    <scope>NUCLEOTIDE SEQUENCE</scope>
</reference>
<protein>
    <submittedName>
        <fullName evidence="1">Uncharacterized protein</fullName>
    </submittedName>
</protein>
<evidence type="ECO:0000313" key="2">
    <source>
        <dbReference type="Proteomes" id="UP000887116"/>
    </source>
</evidence>
<gene>
    <name evidence="1" type="ORF">TNCT_677451</name>
</gene>
<dbReference type="Proteomes" id="UP000887116">
    <property type="component" value="Unassembled WGS sequence"/>
</dbReference>
<keyword evidence="2" id="KW-1185">Reference proteome</keyword>
<dbReference type="AlphaFoldDB" id="A0A8X6I0B2"/>
<dbReference type="EMBL" id="BMAO01030510">
    <property type="protein sequence ID" value="GFQ68535.1"/>
    <property type="molecule type" value="Genomic_DNA"/>
</dbReference>
<comment type="caution">
    <text evidence="1">The sequence shown here is derived from an EMBL/GenBank/DDBJ whole genome shotgun (WGS) entry which is preliminary data.</text>
</comment>
<evidence type="ECO:0000313" key="1">
    <source>
        <dbReference type="EMBL" id="GFQ68535.1"/>
    </source>
</evidence>
<sequence length="97" mass="10642">MTMQISSISVNASLYITSLNVIVRSLSSVRCRCNTSSVIEKHVVNTIAYSKRICIAVQFNAASVSIHSHWLSSSSKPSARHVSLYVGHCCPFTLRIS</sequence>
<organism evidence="1 2">
    <name type="scientific">Trichonephila clavata</name>
    <name type="common">Joro spider</name>
    <name type="synonym">Nephila clavata</name>
    <dbReference type="NCBI Taxonomy" id="2740835"/>
    <lineage>
        <taxon>Eukaryota</taxon>
        <taxon>Metazoa</taxon>
        <taxon>Ecdysozoa</taxon>
        <taxon>Arthropoda</taxon>
        <taxon>Chelicerata</taxon>
        <taxon>Arachnida</taxon>
        <taxon>Araneae</taxon>
        <taxon>Araneomorphae</taxon>
        <taxon>Entelegynae</taxon>
        <taxon>Araneoidea</taxon>
        <taxon>Nephilidae</taxon>
        <taxon>Trichonephila</taxon>
    </lineage>
</organism>